<dbReference type="EMBL" id="CAJVCH010041970">
    <property type="protein sequence ID" value="CAG7716901.1"/>
    <property type="molecule type" value="Genomic_DNA"/>
</dbReference>
<dbReference type="GO" id="GO:0140662">
    <property type="term" value="F:ATP-dependent protein folding chaperone"/>
    <property type="evidence" value="ECO:0007669"/>
    <property type="project" value="InterPro"/>
</dbReference>
<gene>
    <name evidence="4" type="ORF">AFUS01_LOCUS6385</name>
</gene>
<evidence type="ECO:0000256" key="1">
    <source>
        <dbReference type="ARBA" id="ARBA00007381"/>
    </source>
</evidence>
<reference evidence="4" key="1">
    <citation type="submission" date="2021-06" db="EMBL/GenBank/DDBJ databases">
        <authorList>
            <person name="Hodson N. C."/>
            <person name="Mongue J. A."/>
            <person name="Jaron S. K."/>
        </authorList>
    </citation>
    <scope>NUCLEOTIDE SEQUENCE</scope>
</reference>
<evidence type="ECO:0000256" key="2">
    <source>
        <dbReference type="ARBA" id="ARBA00022741"/>
    </source>
</evidence>
<keyword evidence="5" id="KW-1185">Reference proteome</keyword>
<dbReference type="GO" id="GO:0005524">
    <property type="term" value="F:ATP binding"/>
    <property type="evidence" value="ECO:0007669"/>
    <property type="project" value="UniProtKB-KW"/>
</dbReference>
<proteinExistence type="inferred from homology"/>
<dbReference type="AlphaFoldDB" id="A0A8J2JAF9"/>
<feature type="non-terminal residue" evidence="4">
    <location>
        <position position="1"/>
    </location>
</feature>
<evidence type="ECO:0000313" key="4">
    <source>
        <dbReference type="EMBL" id="CAG7716901.1"/>
    </source>
</evidence>
<name>A0A8J2JAF9_9HEXA</name>
<comment type="similarity">
    <text evidence="1">Belongs to the heat shock protein 70 family.</text>
</comment>
<evidence type="ECO:0000256" key="3">
    <source>
        <dbReference type="ARBA" id="ARBA00022840"/>
    </source>
</evidence>
<evidence type="ECO:0000313" key="5">
    <source>
        <dbReference type="Proteomes" id="UP000708208"/>
    </source>
</evidence>
<organism evidence="4 5">
    <name type="scientific">Allacma fusca</name>
    <dbReference type="NCBI Taxonomy" id="39272"/>
    <lineage>
        <taxon>Eukaryota</taxon>
        <taxon>Metazoa</taxon>
        <taxon>Ecdysozoa</taxon>
        <taxon>Arthropoda</taxon>
        <taxon>Hexapoda</taxon>
        <taxon>Collembola</taxon>
        <taxon>Symphypleona</taxon>
        <taxon>Sminthuridae</taxon>
        <taxon>Allacma</taxon>
    </lineage>
</organism>
<comment type="caution">
    <text evidence="4">The sequence shown here is derived from an EMBL/GenBank/DDBJ whole genome shotgun (WGS) entry which is preliminary data.</text>
</comment>
<keyword evidence="2" id="KW-0547">Nucleotide-binding</keyword>
<dbReference type="Proteomes" id="UP000708208">
    <property type="component" value="Unassembled WGS sequence"/>
</dbReference>
<accession>A0A8J2JAF9</accession>
<keyword evidence="3" id="KW-0067">ATP-binding</keyword>
<protein>
    <submittedName>
        <fullName evidence="4">Uncharacterized protein</fullName>
    </submittedName>
</protein>
<sequence length="63" mass="6860">RIPYVQSRLSEKFGGRSLLKRVKPEEAVAHGAAILAFNIENPGAGLPSVFIQDSNFQPLLDVP</sequence>
<dbReference type="Pfam" id="PF00012">
    <property type="entry name" value="HSP70"/>
    <property type="match status" value="1"/>
</dbReference>
<dbReference type="InterPro" id="IPR013126">
    <property type="entry name" value="Hsp_70_fam"/>
</dbReference>